<accession>A0A6A6EN94</accession>
<feature type="transmembrane region" description="Helical" evidence="1">
    <location>
        <begin position="69"/>
        <end position="88"/>
    </location>
</feature>
<organism evidence="2 3">
    <name type="scientific">Zopfia rhizophila CBS 207.26</name>
    <dbReference type="NCBI Taxonomy" id="1314779"/>
    <lineage>
        <taxon>Eukaryota</taxon>
        <taxon>Fungi</taxon>
        <taxon>Dikarya</taxon>
        <taxon>Ascomycota</taxon>
        <taxon>Pezizomycotina</taxon>
        <taxon>Dothideomycetes</taxon>
        <taxon>Dothideomycetes incertae sedis</taxon>
        <taxon>Zopfiaceae</taxon>
        <taxon>Zopfia</taxon>
    </lineage>
</organism>
<feature type="transmembrane region" description="Helical" evidence="1">
    <location>
        <begin position="16"/>
        <end position="36"/>
    </location>
</feature>
<reference evidence="2" key="1">
    <citation type="journal article" date="2020" name="Stud. Mycol.">
        <title>101 Dothideomycetes genomes: a test case for predicting lifestyles and emergence of pathogens.</title>
        <authorList>
            <person name="Haridas S."/>
            <person name="Albert R."/>
            <person name="Binder M."/>
            <person name="Bloem J."/>
            <person name="Labutti K."/>
            <person name="Salamov A."/>
            <person name="Andreopoulos B."/>
            <person name="Baker S."/>
            <person name="Barry K."/>
            <person name="Bills G."/>
            <person name="Bluhm B."/>
            <person name="Cannon C."/>
            <person name="Castanera R."/>
            <person name="Culley D."/>
            <person name="Daum C."/>
            <person name="Ezra D."/>
            <person name="Gonzalez J."/>
            <person name="Henrissat B."/>
            <person name="Kuo A."/>
            <person name="Liang C."/>
            <person name="Lipzen A."/>
            <person name="Lutzoni F."/>
            <person name="Magnuson J."/>
            <person name="Mondo S."/>
            <person name="Nolan M."/>
            <person name="Ohm R."/>
            <person name="Pangilinan J."/>
            <person name="Park H.-J."/>
            <person name="Ramirez L."/>
            <person name="Alfaro M."/>
            <person name="Sun H."/>
            <person name="Tritt A."/>
            <person name="Yoshinaga Y."/>
            <person name="Zwiers L.-H."/>
            <person name="Turgeon B."/>
            <person name="Goodwin S."/>
            <person name="Spatafora J."/>
            <person name="Crous P."/>
            <person name="Grigoriev I."/>
        </authorList>
    </citation>
    <scope>NUCLEOTIDE SEQUENCE</scope>
    <source>
        <strain evidence="2">CBS 207.26</strain>
    </source>
</reference>
<gene>
    <name evidence="2" type="ORF">K469DRAFT_731045</name>
</gene>
<name>A0A6A6EN94_9PEZI</name>
<dbReference type="AlphaFoldDB" id="A0A6A6EN94"/>
<sequence>MYGVGWVSPGTSFTTLLLHPTVLVVSASIFLQGLVFPFPPTFLPSYALALSLSSYSGDAILAINSLSQVTGQILLGYLVTGLACFLLWGRAKEMARLGLFAGLWGSFAGSYSVFWTRIATGLAVQSEGATYEERDAAALKMALYSWFSFERGVADILAGPISGLLTGNEVVREGFGLGKLEKRCGLMWLWERWGRGGRWMRVQSEIS</sequence>
<dbReference type="SUPFAM" id="SSF103473">
    <property type="entry name" value="MFS general substrate transporter"/>
    <property type="match status" value="1"/>
</dbReference>
<protein>
    <submittedName>
        <fullName evidence="2">Uncharacterized protein</fullName>
    </submittedName>
</protein>
<proteinExistence type="predicted"/>
<evidence type="ECO:0000313" key="3">
    <source>
        <dbReference type="Proteomes" id="UP000800200"/>
    </source>
</evidence>
<evidence type="ECO:0000256" key="1">
    <source>
        <dbReference type="SAM" id="Phobius"/>
    </source>
</evidence>
<keyword evidence="1" id="KW-0472">Membrane</keyword>
<keyword evidence="3" id="KW-1185">Reference proteome</keyword>
<evidence type="ECO:0000313" key="2">
    <source>
        <dbReference type="EMBL" id="KAF2192533.1"/>
    </source>
</evidence>
<dbReference type="EMBL" id="ML994615">
    <property type="protein sequence ID" value="KAF2192533.1"/>
    <property type="molecule type" value="Genomic_DNA"/>
</dbReference>
<dbReference type="OrthoDB" id="2213137at2759"/>
<feature type="transmembrane region" description="Helical" evidence="1">
    <location>
        <begin position="95"/>
        <end position="115"/>
    </location>
</feature>
<keyword evidence="1" id="KW-1133">Transmembrane helix</keyword>
<dbReference type="Proteomes" id="UP000800200">
    <property type="component" value="Unassembled WGS sequence"/>
</dbReference>
<keyword evidence="1" id="KW-0812">Transmembrane</keyword>
<dbReference type="InterPro" id="IPR036259">
    <property type="entry name" value="MFS_trans_sf"/>
</dbReference>